<comment type="caution">
    <text evidence="1">The sequence shown here is derived from an EMBL/GenBank/DDBJ whole genome shotgun (WGS) entry which is preliminary data.</text>
</comment>
<protein>
    <submittedName>
        <fullName evidence="1">Uncharacterized protein</fullName>
    </submittedName>
</protein>
<gene>
    <name evidence="1" type="ORF">MKW98_019667</name>
</gene>
<evidence type="ECO:0000313" key="2">
    <source>
        <dbReference type="Proteomes" id="UP001202328"/>
    </source>
</evidence>
<name>A0AAD4S999_9MAGN</name>
<accession>A0AAD4S999</accession>
<dbReference type="EMBL" id="JAJJMB010012638">
    <property type="protein sequence ID" value="KAI3875094.1"/>
    <property type="molecule type" value="Genomic_DNA"/>
</dbReference>
<organism evidence="1 2">
    <name type="scientific">Papaver atlanticum</name>
    <dbReference type="NCBI Taxonomy" id="357466"/>
    <lineage>
        <taxon>Eukaryota</taxon>
        <taxon>Viridiplantae</taxon>
        <taxon>Streptophyta</taxon>
        <taxon>Embryophyta</taxon>
        <taxon>Tracheophyta</taxon>
        <taxon>Spermatophyta</taxon>
        <taxon>Magnoliopsida</taxon>
        <taxon>Ranunculales</taxon>
        <taxon>Papaveraceae</taxon>
        <taxon>Papaveroideae</taxon>
        <taxon>Papaver</taxon>
    </lineage>
</organism>
<sequence length="118" mass="13689">MSISFTKQCLRLLLPISQTTFRVIYQIIIQGFKSYREQIEPKNSVLKLIALVMAFILLLSNHFQNLGNDDRHALLHVKELRNKVSETSAKMHNDVLDTHENAKKLENEAKDLLKKFLV</sequence>
<proteinExistence type="predicted"/>
<dbReference type="AlphaFoldDB" id="A0AAD4S999"/>
<dbReference type="Proteomes" id="UP001202328">
    <property type="component" value="Unassembled WGS sequence"/>
</dbReference>
<reference evidence="1" key="1">
    <citation type="submission" date="2022-04" db="EMBL/GenBank/DDBJ databases">
        <title>A functionally conserved STORR gene fusion in Papaver species that diverged 16.8 million years ago.</title>
        <authorList>
            <person name="Catania T."/>
        </authorList>
    </citation>
    <scope>NUCLEOTIDE SEQUENCE</scope>
    <source>
        <strain evidence="1">S-188037</strain>
    </source>
</reference>
<keyword evidence="2" id="KW-1185">Reference proteome</keyword>
<evidence type="ECO:0000313" key="1">
    <source>
        <dbReference type="EMBL" id="KAI3875094.1"/>
    </source>
</evidence>